<dbReference type="PANTHER" id="PTHR45266:SF3">
    <property type="entry name" value="OXALOACETATE DECARBOXYLASE ALPHA CHAIN"/>
    <property type="match status" value="1"/>
</dbReference>
<dbReference type="InterPro" id="IPR000089">
    <property type="entry name" value="Biotin_lipoyl"/>
</dbReference>
<dbReference type="PROSITE" id="PS50968">
    <property type="entry name" value="BIOTINYL_LIPOYL"/>
    <property type="match status" value="1"/>
</dbReference>
<evidence type="ECO:0000313" key="6">
    <source>
        <dbReference type="Proteomes" id="UP000294848"/>
    </source>
</evidence>
<dbReference type="PROSITE" id="PS00188">
    <property type="entry name" value="BIOTIN"/>
    <property type="match status" value="1"/>
</dbReference>
<sequence length="141" mass="15450">MKKYKFTISGDEYDVNIKDFEDNVAQIEVNGTQYSVELKGEVKASKTPKLVRKPVVQQPGEGQIKKKQSSGGMQVKAPLPGTIFKMHVAVGDQVKEGDTLLIMEAMKMENQVLAEKAGQISAVKVKEGDAVLQDDVLIEIS</sequence>
<dbReference type="Gene3D" id="2.40.50.100">
    <property type="match status" value="1"/>
</dbReference>
<dbReference type="Proteomes" id="UP000294848">
    <property type="component" value="Unassembled WGS sequence"/>
</dbReference>
<accession>A0A1I2JHC2</accession>
<dbReference type="InterPro" id="IPR011053">
    <property type="entry name" value="Single_hybrid_motif"/>
</dbReference>
<reference evidence="3 5" key="1">
    <citation type="submission" date="2016-10" db="EMBL/GenBank/DDBJ databases">
        <authorList>
            <person name="de Groot N.N."/>
        </authorList>
    </citation>
    <scope>NUCLEOTIDE SEQUENCE [LARGE SCALE GENOMIC DNA]</scope>
    <source>
        <strain evidence="3 5">CGMCC 1.9156</strain>
    </source>
</reference>
<dbReference type="CDD" id="cd06850">
    <property type="entry name" value="biotinyl_domain"/>
    <property type="match status" value="1"/>
</dbReference>
<dbReference type="InterPro" id="IPR001882">
    <property type="entry name" value="Biotin_BS"/>
</dbReference>
<dbReference type="FunFam" id="2.40.50.100:FF:000003">
    <property type="entry name" value="Acetyl-CoA carboxylase biotin carboxyl carrier protein"/>
    <property type="match status" value="1"/>
</dbReference>
<reference evidence="4 6" key="2">
    <citation type="submission" date="2019-03" db="EMBL/GenBank/DDBJ databases">
        <title>Freshwater and sediment microbial communities from various areas in North America, analyzing microbe dynamics in response to fracking.</title>
        <authorList>
            <person name="Lamendella R."/>
        </authorList>
    </citation>
    <scope>NUCLEOTIDE SEQUENCE [LARGE SCALE GENOMIC DNA]</scope>
    <source>
        <strain evidence="4 6">114D</strain>
    </source>
</reference>
<organism evidence="3 5">
    <name type="scientific">Sunxiuqinia elliptica</name>
    <dbReference type="NCBI Taxonomy" id="655355"/>
    <lineage>
        <taxon>Bacteria</taxon>
        <taxon>Pseudomonadati</taxon>
        <taxon>Bacteroidota</taxon>
        <taxon>Bacteroidia</taxon>
        <taxon>Marinilabiliales</taxon>
        <taxon>Prolixibacteraceae</taxon>
        <taxon>Sunxiuqinia</taxon>
    </lineage>
</organism>
<feature type="domain" description="Lipoyl-binding" evidence="2">
    <location>
        <begin position="64"/>
        <end position="141"/>
    </location>
</feature>
<keyword evidence="1" id="KW-0092">Biotin</keyword>
<dbReference type="EMBL" id="FONW01000008">
    <property type="protein sequence ID" value="SFF52081.1"/>
    <property type="molecule type" value="Genomic_DNA"/>
</dbReference>
<dbReference type="AlphaFoldDB" id="A0A1I2JHC2"/>
<evidence type="ECO:0000259" key="2">
    <source>
        <dbReference type="PROSITE" id="PS50968"/>
    </source>
</evidence>
<evidence type="ECO:0000313" key="4">
    <source>
        <dbReference type="EMBL" id="TDN98937.1"/>
    </source>
</evidence>
<proteinExistence type="predicted"/>
<evidence type="ECO:0000313" key="3">
    <source>
        <dbReference type="EMBL" id="SFF52081.1"/>
    </source>
</evidence>
<dbReference type="STRING" id="655355.SAMN05216283_108108"/>
<dbReference type="Pfam" id="PF00364">
    <property type="entry name" value="Biotin_lipoyl"/>
    <property type="match status" value="1"/>
</dbReference>
<dbReference type="OrthoDB" id="9812676at2"/>
<dbReference type="EMBL" id="SNWI01000007">
    <property type="protein sequence ID" value="TDN98937.1"/>
    <property type="molecule type" value="Genomic_DNA"/>
</dbReference>
<dbReference type="Proteomes" id="UP000198964">
    <property type="component" value="Unassembled WGS sequence"/>
</dbReference>
<protein>
    <submittedName>
        <fullName evidence="4">Biotin-dependent enzyme</fullName>
    </submittedName>
    <submittedName>
        <fullName evidence="3">Biotin-requiring enzyme</fullName>
    </submittedName>
</protein>
<evidence type="ECO:0000313" key="5">
    <source>
        <dbReference type="Proteomes" id="UP000198964"/>
    </source>
</evidence>
<keyword evidence="5" id="KW-1185">Reference proteome</keyword>
<gene>
    <name evidence="4" type="ORF">DET52_10764</name>
    <name evidence="3" type="ORF">SAMN05216283_108108</name>
</gene>
<dbReference type="PANTHER" id="PTHR45266">
    <property type="entry name" value="OXALOACETATE DECARBOXYLASE ALPHA CHAIN"/>
    <property type="match status" value="1"/>
</dbReference>
<dbReference type="SUPFAM" id="SSF51230">
    <property type="entry name" value="Single hybrid motif"/>
    <property type="match status" value="1"/>
</dbReference>
<evidence type="ECO:0000256" key="1">
    <source>
        <dbReference type="ARBA" id="ARBA00023267"/>
    </source>
</evidence>
<name>A0A1I2JHC2_9BACT</name>
<dbReference type="RefSeq" id="WP_093920622.1">
    <property type="nucleotide sequence ID" value="NZ_FONW01000008.1"/>
</dbReference>
<dbReference type="InterPro" id="IPR050709">
    <property type="entry name" value="Biotin_Carboxyl_Carrier/Decarb"/>
</dbReference>